<keyword evidence="2" id="KW-0805">Transcription regulation</keyword>
<reference evidence="6" key="1">
    <citation type="submission" date="2020-10" db="EMBL/GenBank/DDBJ databases">
        <authorList>
            <person name="Gilroy R."/>
        </authorList>
    </citation>
    <scope>NUCLEOTIDE SEQUENCE</scope>
    <source>
        <strain evidence="6">ChiBcec6-7307</strain>
    </source>
</reference>
<dbReference type="AlphaFoldDB" id="A0A9D1NYS3"/>
<dbReference type="InterPro" id="IPR036388">
    <property type="entry name" value="WH-like_DNA-bd_sf"/>
</dbReference>
<dbReference type="PRINTS" id="PR00039">
    <property type="entry name" value="HTHLYSR"/>
</dbReference>
<evidence type="ECO:0000256" key="4">
    <source>
        <dbReference type="ARBA" id="ARBA00023163"/>
    </source>
</evidence>
<protein>
    <submittedName>
        <fullName evidence="6">LysR family transcriptional regulator</fullName>
    </submittedName>
</protein>
<comment type="similarity">
    <text evidence="1">Belongs to the LysR transcriptional regulatory family.</text>
</comment>
<dbReference type="EMBL" id="DVOS01000039">
    <property type="protein sequence ID" value="HIV23122.1"/>
    <property type="molecule type" value="Genomic_DNA"/>
</dbReference>
<dbReference type="Gene3D" id="3.40.190.290">
    <property type="match status" value="1"/>
</dbReference>
<evidence type="ECO:0000256" key="2">
    <source>
        <dbReference type="ARBA" id="ARBA00023015"/>
    </source>
</evidence>
<dbReference type="PROSITE" id="PS50931">
    <property type="entry name" value="HTH_LYSR"/>
    <property type="match status" value="1"/>
</dbReference>
<dbReference type="GO" id="GO:0000976">
    <property type="term" value="F:transcription cis-regulatory region binding"/>
    <property type="evidence" value="ECO:0007669"/>
    <property type="project" value="TreeGrafter"/>
</dbReference>
<evidence type="ECO:0000313" key="6">
    <source>
        <dbReference type="EMBL" id="HIV23122.1"/>
    </source>
</evidence>
<dbReference type="PANTHER" id="PTHR30126">
    <property type="entry name" value="HTH-TYPE TRANSCRIPTIONAL REGULATOR"/>
    <property type="match status" value="1"/>
</dbReference>
<proteinExistence type="inferred from homology"/>
<evidence type="ECO:0000259" key="5">
    <source>
        <dbReference type="PROSITE" id="PS50931"/>
    </source>
</evidence>
<dbReference type="InterPro" id="IPR005119">
    <property type="entry name" value="LysR_subst-bd"/>
</dbReference>
<feature type="domain" description="HTH lysR-type" evidence="5">
    <location>
        <begin position="1"/>
        <end position="58"/>
    </location>
</feature>
<dbReference type="InterPro" id="IPR036390">
    <property type="entry name" value="WH_DNA-bd_sf"/>
</dbReference>
<name>A0A9D1NYS3_9FIRM</name>
<dbReference type="SUPFAM" id="SSF46785">
    <property type="entry name" value="Winged helix' DNA-binding domain"/>
    <property type="match status" value="1"/>
</dbReference>
<evidence type="ECO:0000313" key="7">
    <source>
        <dbReference type="Proteomes" id="UP000886889"/>
    </source>
</evidence>
<dbReference type="SUPFAM" id="SSF53850">
    <property type="entry name" value="Periplasmic binding protein-like II"/>
    <property type="match status" value="1"/>
</dbReference>
<comment type="caution">
    <text evidence="6">The sequence shown here is derived from an EMBL/GenBank/DDBJ whole genome shotgun (WGS) entry which is preliminary data.</text>
</comment>
<keyword evidence="3" id="KW-0238">DNA-binding</keyword>
<dbReference type="Pfam" id="PF00126">
    <property type="entry name" value="HTH_1"/>
    <property type="match status" value="1"/>
</dbReference>
<dbReference type="Pfam" id="PF03466">
    <property type="entry name" value="LysR_substrate"/>
    <property type="match status" value="1"/>
</dbReference>
<organism evidence="6 7">
    <name type="scientific">Candidatus Merdiplasma excrementigallinarum</name>
    <dbReference type="NCBI Taxonomy" id="2840864"/>
    <lineage>
        <taxon>Bacteria</taxon>
        <taxon>Bacillati</taxon>
        <taxon>Bacillota</taxon>
        <taxon>Clostridia</taxon>
        <taxon>Lachnospirales</taxon>
        <taxon>Lachnospiraceae</taxon>
        <taxon>Lachnospiraceae incertae sedis</taxon>
        <taxon>Candidatus Merdiplasma</taxon>
    </lineage>
</organism>
<sequence length="307" mass="34945">MTIRHLKIFIAVAETGSMSGAAQKLYLSQPTVSQAIQELERHYQIHLFERLSRKLFITGEGRQLLSLATQAVSQFDSLEATMQERRRVSSLRLGSSITVGTCLIPSVIQELEQQFPDIQIFSVASNTREIEQKLLLSQLDAAVVEGNIESPDLVCIPVIHDRLVLCCAASHEFYRRDVIRAPWLEGQKFAMREPGSGTRRLFEQYLHARGIRVRITWEANCPRTLLNAVLANNVLTVMSSRLMGHDIARGRLRIFLDEAGDWDRDFKLVYHKDKLLTPEINALRNILEQYRSLNLPEGKSVGHLRDD</sequence>
<evidence type="ECO:0000256" key="1">
    <source>
        <dbReference type="ARBA" id="ARBA00009437"/>
    </source>
</evidence>
<accession>A0A9D1NYS3</accession>
<dbReference type="GO" id="GO:0003700">
    <property type="term" value="F:DNA-binding transcription factor activity"/>
    <property type="evidence" value="ECO:0007669"/>
    <property type="project" value="InterPro"/>
</dbReference>
<dbReference type="Gene3D" id="1.10.10.10">
    <property type="entry name" value="Winged helix-like DNA-binding domain superfamily/Winged helix DNA-binding domain"/>
    <property type="match status" value="1"/>
</dbReference>
<dbReference type="Proteomes" id="UP000886889">
    <property type="component" value="Unassembled WGS sequence"/>
</dbReference>
<gene>
    <name evidence="6" type="ORF">IAC80_04195</name>
</gene>
<keyword evidence="4" id="KW-0804">Transcription</keyword>
<dbReference type="InterPro" id="IPR000847">
    <property type="entry name" value="LysR_HTH_N"/>
</dbReference>
<dbReference type="FunFam" id="1.10.10.10:FF:000001">
    <property type="entry name" value="LysR family transcriptional regulator"/>
    <property type="match status" value="1"/>
</dbReference>
<reference evidence="6" key="2">
    <citation type="journal article" date="2021" name="PeerJ">
        <title>Extensive microbial diversity within the chicken gut microbiome revealed by metagenomics and culture.</title>
        <authorList>
            <person name="Gilroy R."/>
            <person name="Ravi A."/>
            <person name="Getino M."/>
            <person name="Pursley I."/>
            <person name="Horton D.L."/>
            <person name="Alikhan N.F."/>
            <person name="Baker D."/>
            <person name="Gharbi K."/>
            <person name="Hall N."/>
            <person name="Watson M."/>
            <person name="Adriaenssens E.M."/>
            <person name="Foster-Nyarko E."/>
            <person name="Jarju S."/>
            <person name="Secka A."/>
            <person name="Antonio M."/>
            <person name="Oren A."/>
            <person name="Chaudhuri R.R."/>
            <person name="La Ragione R."/>
            <person name="Hildebrand F."/>
            <person name="Pallen M.J."/>
        </authorList>
    </citation>
    <scope>NUCLEOTIDE SEQUENCE</scope>
    <source>
        <strain evidence="6">ChiBcec6-7307</strain>
    </source>
</reference>
<dbReference type="PANTHER" id="PTHR30126:SF39">
    <property type="entry name" value="HTH-TYPE TRANSCRIPTIONAL REGULATOR CYSL"/>
    <property type="match status" value="1"/>
</dbReference>
<evidence type="ECO:0000256" key="3">
    <source>
        <dbReference type="ARBA" id="ARBA00023125"/>
    </source>
</evidence>